<evidence type="ECO:0000313" key="2">
    <source>
        <dbReference type="Proteomes" id="UP001596139"/>
    </source>
</evidence>
<dbReference type="EMBL" id="JBHSPX010000014">
    <property type="protein sequence ID" value="MFC6067471.1"/>
    <property type="molecule type" value="Genomic_DNA"/>
</dbReference>
<dbReference type="Proteomes" id="UP001596139">
    <property type="component" value="Unassembled WGS sequence"/>
</dbReference>
<keyword evidence="2" id="KW-1185">Reference proteome</keyword>
<reference evidence="2" key="1">
    <citation type="journal article" date="2019" name="Int. J. Syst. Evol. Microbiol.">
        <title>The Global Catalogue of Microorganisms (GCM) 10K type strain sequencing project: providing services to taxonomists for standard genome sequencing and annotation.</title>
        <authorList>
            <consortium name="The Broad Institute Genomics Platform"/>
            <consortium name="The Broad Institute Genome Sequencing Center for Infectious Disease"/>
            <person name="Wu L."/>
            <person name="Ma J."/>
        </authorList>
    </citation>
    <scope>NUCLEOTIDE SEQUENCE [LARGE SCALE GENOMIC DNA]</scope>
    <source>
        <strain evidence="2">CGMCC 1.15180</strain>
    </source>
</reference>
<gene>
    <name evidence="1" type="ORF">ACFP4F_33670</name>
</gene>
<feature type="non-terminal residue" evidence="1">
    <location>
        <position position="1"/>
    </location>
</feature>
<comment type="caution">
    <text evidence="1">The sequence shown here is derived from an EMBL/GenBank/DDBJ whole genome shotgun (WGS) entry which is preliminary data.</text>
</comment>
<accession>A0ABW1MUF4</accession>
<evidence type="ECO:0000313" key="1">
    <source>
        <dbReference type="EMBL" id="MFC6067471.1"/>
    </source>
</evidence>
<protein>
    <submittedName>
        <fullName evidence="1">Uncharacterized protein</fullName>
    </submittedName>
</protein>
<organism evidence="1 2">
    <name type="scientific">Streptomyces ochraceiscleroticus</name>
    <dbReference type="NCBI Taxonomy" id="47761"/>
    <lineage>
        <taxon>Bacteria</taxon>
        <taxon>Bacillati</taxon>
        <taxon>Actinomycetota</taxon>
        <taxon>Actinomycetes</taxon>
        <taxon>Kitasatosporales</taxon>
        <taxon>Streptomycetaceae</taxon>
        <taxon>Streptomyces</taxon>
    </lineage>
</organism>
<proteinExistence type="predicted"/>
<name>A0ABW1MUF4_9ACTN</name>
<dbReference type="RefSeq" id="WP_382467552.1">
    <property type="nucleotide sequence ID" value="NZ_JBHSPX010000014.1"/>
</dbReference>
<sequence length="108" mass="11529">LTRSFSVIRPPVGAGLLSGPALSSFPFRRFRLYQILVRAVSGSNLVSGGLWIGLSLFSGSDFIRSAFVDLIDLTFPIRDQKGPAELNFGRSAVDVSCRGGACPTPGNR</sequence>